<dbReference type="SUPFAM" id="SSF53613">
    <property type="entry name" value="Ribokinase-like"/>
    <property type="match status" value="1"/>
</dbReference>
<keyword evidence="4 7" id="KW-0418">Kinase</keyword>
<keyword evidence="3" id="KW-0547">Nucleotide-binding</keyword>
<sequence>MAEIVIMGELLVEIMRAEEDVQLYETGKYFRGPFPSGAPGIFISTAARLGHSAAIISGVGNDDFGKNILDRLKEVGVDCSRVLISDEASTGAAFVTYFKNGDRKFIFHINHTPAVAAKAPEKTDDFDDTKYFHVMGCSLMASVDFGKEVVKTMHILKEKGAKVSFDPNVRLEMLKDPEAMEVVKQVYRESNIFMPGVSELKMITGEDELEKAIKKVFEDNKNMELLVLKNGSKGSEIYGPDGLLEKVGVYPVTQVDATGAGDSYDAAFICGLAERKNVKEAAQMGAAAGALNAAAFGPMEGNISRVTVKEMIKLHEK</sequence>
<dbReference type="RefSeq" id="WP_173744039.1">
    <property type="nucleotide sequence ID" value="NZ_JAAIPF010000032.1"/>
</dbReference>
<comment type="similarity">
    <text evidence="1">Belongs to the carbohydrate kinase PfkB family.</text>
</comment>
<evidence type="ECO:0000256" key="2">
    <source>
        <dbReference type="ARBA" id="ARBA00022679"/>
    </source>
</evidence>
<dbReference type="Gene3D" id="3.40.1190.20">
    <property type="match status" value="1"/>
</dbReference>
<dbReference type="Pfam" id="PF00294">
    <property type="entry name" value="PfkB"/>
    <property type="match status" value="1"/>
</dbReference>
<organism evidence="7 8">
    <name type="scientific">Blautia wexlerae</name>
    <dbReference type="NCBI Taxonomy" id="418240"/>
    <lineage>
        <taxon>Bacteria</taxon>
        <taxon>Bacillati</taxon>
        <taxon>Bacillota</taxon>
        <taxon>Clostridia</taxon>
        <taxon>Lachnospirales</taxon>
        <taxon>Lachnospiraceae</taxon>
        <taxon>Blautia</taxon>
    </lineage>
</organism>
<evidence type="ECO:0000313" key="7">
    <source>
        <dbReference type="EMBL" id="NSF74710.1"/>
    </source>
</evidence>
<protein>
    <submittedName>
        <fullName evidence="7">Sugar kinase</fullName>
    </submittedName>
</protein>
<dbReference type="InterPro" id="IPR029056">
    <property type="entry name" value="Ribokinase-like"/>
</dbReference>
<dbReference type="GO" id="GO:0016301">
    <property type="term" value="F:kinase activity"/>
    <property type="evidence" value="ECO:0007669"/>
    <property type="project" value="UniProtKB-KW"/>
</dbReference>
<dbReference type="PANTHER" id="PTHR43085">
    <property type="entry name" value="HEXOKINASE FAMILY MEMBER"/>
    <property type="match status" value="1"/>
</dbReference>
<dbReference type="PANTHER" id="PTHR43085:SF1">
    <property type="entry name" value="PSEUDOURIDINE KINASE-RELATED"/>
    <property type="match status" value="1"/>
</dbReference>
<keyword evidence="8" id="KW-1185">Reference proteome</keyword>
<accession>A0ABX2GSR8</accession>
<dbReference type="Proteomes" id="UP000822152">
    <property type="component" value="Unassembled WGS sequence"/>
</dbReference>
<keyword evidence="5" id="KW-0067">ATP-binding</keyword>
<comment type="caution">
    <text evidence="7">The sequence shown here is derived from an EMBL/GenBank/DDBJ whole genome shotgun (WGS) entry which is preliminary data.</text>
</comment>
<evidence type="ECO:0000313" key="8">
    <source>
        <dbReference type="Proteomes" id="UP000822152"/>
    </source>
</evidence>
<gene>
    <name evidence="7" type="ORF">G4952_13040</name>
</gene>
<keyword evidence="2" id="KW-0808">Transferase</keyword>
<dbReference type="InterPro" id="IPR011611">
    <property type="entry name" value="PfkB_dom"/>
</dbReference>
<dbReference type="EMBL" id="JAAIPF010000032">
    <property type="protein sequence ID" value="NSF74710.1"/>
    <property type="molecule type" value="Genomic_DNA"/>
</dbReference>
<evidence type="ECO:0000256" key="4">
    <source>
        <dbReference type="ARBA" id="ARBA00022777"/>
    </source>
</evidence>
<evidence type="ECO:0000256" key="5">
    <source>
        <dbReference type="ARBA" id="ARBA00022840"/>
    </source>
</evidence>
<evidence type="ECO:0000256" key="1">
    <source>
        <dbReference type="ARBA" id="ARBA00010688"/>
    </source>
</evidence>
<name>A0ABX2GSR8_9FIRM</name>
<feature type="domain" description="Carbohydrate kinase PfkB" evidence="6">
    <location>
        <begin position="43"/>
        <end position="300"/>
    </location>
</feature>
<reference evidence="7 8" key="1">
    <citation type="journal article" date="2020" name="Cell Host Microbe">
        <title>Functional and Genomic Variation between Human-Derived Isolates of Lachnospiraceae Reveals Inter- and Intra-Species Diversity.</title>
        <authorList>
            <person name="Sorbara M.T."/>
            <person name="Littmann E.R."/>
            <person name="Fontana E."/>
            <person name="Moody T.U."/>
            <person name="Kohout C.E."/>
            <person name="Gjonbalaj M."/>
            <person name="Eaton V."/>
            <person name="Seok R."/>
            <person name="Leiner I.M."/>
            <person name="Pamer E.G."/>
        </authorList>
    </citation>
    <scope>NUCLEOTIDE SEQUENCE [LARGE SCALE GENOMIC DNA]</scope>
    <source>
        <strain evidence="7 8">MSK.20.11</strain>
    </source>
</reference>
<proteinExistence type="inferred from homology"/>
<dbReference type="CDD" id="cd01166">
    <property type="entry name" value="KdgK"/>
    <property type="match status" value="1"/>
</dbReference>
<evidence type="ECO:0000259" key="6">
    <source>
        <dbReference type="Pfam" id="PF00294"/>
    </source>
</evidence>
<dbReference type="InterPro" id="IPR050306">
    <property type="entry name" value="PfkB_Carbo_kinase"/>
</dbReference>
<evidence type="ECO:0000256" key="3">
    <source>
        <dbReference type="ARBA" id="ARBA00022741"/>
    </source>
</evidence>